<dbReference type="EMBL" id="JABELV010000008">
    <property type="protein sequence ID" value="KAG7571390.1"/>
    <property type="molecule type" value="Genomic_DNA"/>
</dbReference>
<feature type="transmembrane region" description="Helical" evidence="7">
    <location>
        <begin position="509"/>
        <end position="528"/>
    </location>
</feature>
<keyword evidence="5 7" id="KW-1133">Transmembrane helix</keyword>
<feature type="domain" description="ML-like" evidence="9">
    <location>
        <begin position="30"/>
        <end position="174"/>
    </location>
</feature>
<dbReference type="Proteomes" id="UP000812966">
    <property type="component" value="Unassembled WGS sequence"/>
</dbReference>
<evidence type="ECO:0000256" key="7">
    <source>
        <dbReference type="SAM" id="Phobius"/>
    </source>
</evidence>
<comment type="similarity">
    <text evidence="2">Belongs to the transient receptor potential (TRP) ion channel family.</text>
</comment>
<feature type="transmembrane region" description="Helical" evidence="7">
    <location>
        <begin position="564"/>
        <end position="584"/>
    </location>
</feature>
<feature type="chain" id="PRO_5035425192" description="ML-like domain-containing protein" evidence="8">
    <location>
        <begin position="26"/>
        <end position="779"/>
    </location>
</feature>
<feature type="transmembrane region" description="Helical" evidence="7">
    <location>
        <begin position="365"/>
        <end position="389"/>
    </location>
</feature>
<evidence type="ECO:0000256" key="4">
    <source>
        <dbReference type="ARBA" id="ARBA00022729"/>
    </source>
</evidence>
<dbReference type="GO" id="GO:0055085">
    <property type="term" value="P:transmembrane transport"/>
    <property type="evidence" value="ECO:0007669"/>
    <property type="project" value="TreeGrafter"/>
</dbReference>
<dbReference type="PANTHER" id="PTHR31145:SF2">
    <property type="entry name" value="FLAVIN CARRIER PROTEIN 2"/>
    <property type="match status" value="1"/>
</dbReference>
<feature type="transmembrane region" description="Helical" evidence="7">
    <location>
        <begin position="410"/>
        <end position="433"/>
    </location>
</feature>
<evidence type="ECO:0000259" key="9">
    <source>
        <dbReference type="SMART" id="SM01320"/>
    </source>
</evidence>
<evidence type="ECO:0000313" key="10">
    <source>
        <dbReference type="EMBL" id="KAG7571390.1"/>
    </source>
</evidence>
<organism evidence="10 11">
    <name type="scientific">Filobasidium floriforme</name>
    <dbReference type="NCBI Taxonomy" id="5210"/>
    <lineage>
        <taxon>Eukaryota</taxon>
        <taxon>Fungi</taxon>
        <taxon>Dikarya</taxon>
        <taxon>Basidiomycota</taxon>
        <taxon>Agaricomycotina</taxon>
        <taxon>Tremellomycetes</taxon>
        <taxon>Filobasidiales</taxon>
        <taxon>Filobasidiaceae</taxon>
        <taxon>Filobasidium</taxon>
    </lineage>
</organism>
<comment type="subcellular location">
    <subcellularLocation>
        <location evidence="1">Membrane</location>
        <topology evidence="1">Multi-pass membrane protein</topology>
    </subcellularLocation>
</comment>
<evidence type="ECO:0000256" key="8">
    <source>
        <dbReference type="SAM" id="SignalP"/>
    </source>
</evidence>
<keyword evidence="6 7" id="KW-0472">Membrane</keyword>
<dbReference type="InterPro" id="IPR032800">
    <property type="entry name" value="TRP_N"/>
</dbReference>
<feature type="transmembrane region" description="Helical" evidence="7">
    <location>
        <begin position="596"/>
        <end position="622"/>
    </location>
</feature>
<evidence type="ECO:0000313" key="11">
    <source>
        <dbReference type="Proteomes" id="UP000812966"/>
    </source>
</evidence>
<feature type="signal peptide" evidence="8">
    <location>
        <begin position="1"/>
        <end position="25"/>
    </location>
</feature>
<comment type="caution">
    <text evidence="10">The sequence shown here is derived from an EMBL/GenBank/DDBJ whole genome shotgun (WGS) entry which is preliminary data.</text>
</comment>
<dbReference type="InterPro" id="IPR040241">
    <property type="entry name" value="TRP_Flc/Pkd2-like"/>
</dbReference>
<name>A0A8K0NQQ4_9TREE</name>
<accession>A0A8K0NQQ4</accession>
<reference evidence="10" key="1">
    <citation type="submission" date="2020-04" db="EMBL/GenBank/DDBJ databases">
        <title>Analysis of mating type loci in Filobasidium floriforme.</title>
        <authorList>
            <person name="Nowrousian M."/>
        </authorList>
    </citation>
    <scope>NUCLEOTIDE SEQUENCE</scope>
    <source>
        <strain evidence="10">CBS 6242</strain>
    </source>
</reference>
<proteinExistence type="inferred from homology"/>
<sequence>MRLPFVKNIWGVVVAGLLCVRGADALISANKLYTDSVTYCSEAKGILVNEFDIQYHKNNQSLTFFISAAAVSDDLNVAVNLYANAYGRQIVNLTINLCDLLQGVLCPLPAINFTGGGTYPIPDQYLSSISDSIWGLVWTVPDLEAFARVSLNNVQNGESAACLQATLSNGLSTQQTAVKWASGGLVIAALIIALIHSTLRWSPSAAVYRWYDILFIFQAAAASGLLQINYPSNYVNFVLNFPWALGLFHDDNINEAVVNLRNSTGAKLPTTAFAAVDYINRKMSPYNEAIQLNSFFRANSTAADFESFVALTTPVDRSFVASDFAKRVYIPTVSQQDTISTIQNGIPVFTNSTGIPAASAFDTIFIIYLIAIAVVIGAHIIWGAIVFFADRSRSSERRGHGWLHEQKRGFWSFFAGNMMRLCLIFLFPVFIFALYQFNIGRDDSWLSILLAALCFAWTVIGLTTVLVFAVLRHRKDGGEFSSTSPLYSRYGWYNSAGMVYRQFRPKYHFWWFAPLALASFVRACFIAFGQGNPWAQVIGLVVVEFLLLVTCIGFRPHKDKKGDWLGAFLAFARMCAFGLMIAFIPSMDIDPITRTIIGFVVIVMFGLPVVLLFFGLLFNLAYGYAFRRNKRRIEDGIEVNTTKRHASDINSTTPAMVQTGAFGTPRNATPDAYAMGAGNGLRPYDSGYPDHRQSYHPSIDGDEASQQRETYGGYGNNRFSQNDYNQAYDGYNSGPVPHRQSSHGYAYGGNSNGVEGYGTYGGFSDPNIAGHGAGQRYQS</sequence>
<keyword evidence="3 7" id="KW-0812">Transmembrane</keyword>
<dbReference type="Pfam" id="PF06011">
    <property type="entry name" value="TRP"/>
    <property type="match status" value="1"/>
</dbReference>
<dbReference type="PANTHER" id="PTHR31145">
    <property type="entry name" value="INTEGRAL MEMBRANE PROTEIN (AFU_ORTHOLOGUE AFUA_7G01610)"/>
    <property type="match status" value="1"/>
</dbReference>
<feature type="transmembrane region" description="Helical" evidence="7">
    <location>
        <begin position="445"/>
        <end position="471"/>
    </location>
</feature>
<dbReference type="AlphaFoldDB" id="A0A8K0NQQ4"/>
<evidence type="ECO:0000256" key="3">
    <source>
        <dbReference type="ARBA" id="ARBA00022692"/>
    </source>
</evidence>
<evidence type="ECO:0000256" key="1">
    <source>
        <dbReference type="ARBA" id="ARBA00004141"/>
    </source>
</evidence>
<keyword evidence="4 8" id="KW-0732">Signal</keyword>
<feature type="transmembrane region" description="Helical" evidence="7">
    <location>
        <begin position="534"/>
        <end position="552"/>
    </location>
</feature>
<dbReference type="Pfam" id="PF14558">
    <property type="entry name" value="TRP_N"/>
    <property type="match status" value="1"/>
</dbReference>
<dbReference type="InterPro" id="IPR010308">
    <property type="entry name" value="TRP_C"/>
</dbReference>
<protein>
    <recommendedName>
        <fullName evidence="9">ML-like domain-containing protein</fullName>
    </recommendedName>
</protein>
<evidence type="ECO:0000256" key="2">
    <source>
        <dbReference type="ARBA" id="ARBA00010642"/>
    </source>
</evidence>
<dbReference type="SMART" id="SM01320">
    <property type="entry name" value="TRP_N"/>
    <property type="match status" value="1"/>
</dbReference>
<evidence type="ECO:0000256" key="6">
    <source>
        <dbReference type="ARBA" id="ARBA00023136"/>
    </source>
</evidence>
<dbReference type="GO" id="GO:0009272">
    <property type="term" value="P:fungal-type cell wall biogenesis"/>
    <property type="evidence" value="ECO:0007669"/>
    <property type="project" value="TreeGrafter"/>
</dbReference>
<dbReference type="OrthoDB" id="2115177at2759"/>
<dbReference type="GO" id="GO:0016020">
    <property type="term" value="C:membrane"/>
    <property type="evidence" value="ECO:0007669"/>
    <property type="project" value="UniProtKB-SubCell"/>
</dbReference>
<gene>
    <name evidence="10" type="ORF">FFLO_00742</name>
</gene>
<keyword evidence="11" id="KW-1185">Reference proteome</keyword>
<evidence type="ECO:0000256" key="5">
    <source>
        <dbReference type="ARBA" id="ARBA00022989"/>
    </source>
</evidence>